<keyword evidence="5" id="KW-0833">Ubl conjugation pathway</keyword>
<dbReference type="GO" id="GO:0016579">
    <property type="term" value="P:protein deubiquitination"/>
    <property type="evidence" value="ECO:0007669"/>
    <property type="project" value="InterPro"/>
</dbReference>
<evidence type="ECO:0000256" key="4">
    <source>
        <dbReference type="ARBA" id="ARBA00022670"/>
    </source>
</evidence>
<sequence length="349" mass="39864">MFTNIGLPNLGNTCYSNSIIQILSEFKELDLVSISAMKQGIDEKQYVMCNNILNLIKEIKRGSPKKSTLVQMFVSIACKYPEFGHGQHDQNEFLNIVFSTLHDCLSVPLTMQIIQNTNLTPNDKLELKSFNNLRMEGSIVHGTNSVRTDNDILLNSPIYQHFTGQLLARTKCANKNCGYISSTFDIFRTLEVAINQSCLTLEDCLAKFTKTTKLSAEDAYECDKCKTKNESSIKRQLWKTPDVLVICLKRFKATNVNNQWTIIKKQQTITIPDVLDIKPYVCVDRDIVTKYNLVSVAYHIGQMGDGHCYSSIKKDNTTWYRFNDEDVQEIPHPSDKNAYMLFYRRQGSS</sequence>
<dbReference type="EC" id="3.4.19.12" evidence="3"/>
<protein>
    <recommendedName>
        <fullName evidence="3">ubiquitinyl hydrolase 1</fullName>
        <ecNumber evidence="3">3.4.19.12</ecNumber>
    </recommendedName>
</protein>
<evidence type="ECO:0000259" key="8">
    <source>
        <dbReference type="PROSITE" id="PS50235"/>
    </source>
</evidence>
<evidence type="ECO:0000256" key="1">
    <source>
        <dbReference type="ARBA" id="ARBA00000707"/>
    </source>
</evidence>
<accession>A0A6C0J7G8</accession>
<organism evidence="9">
    <name type="scientific">viral metagenome</name>
    <dbReference type="NCBI Taxonomy" id="1070528"/>
    <lineage>
        <taxon>unclassified sequences</taxon>
        <taxon>metagenomes</taxon>
        <taxon>organismal metagenomes</taxon>
    </lineage>
</organism>
<dbReference type="AlphaFoldDB" id="A0A6C0J7G8"/>
<name>A0A6C0J7G8_9ZZZZ</name>
<evidence type="ECO:0000256" key="5">
    <source>
        <dbReference type="ARBA" id="ARBA00022786"/>
    </source>
</evidence>
<dbReference type="Gene3D" id="3.90.70.10">
    <property type="entry name" value="Cysteine proteinases"/>
    <property type="match status" value="1"/>
</dbReference>
<dbReference type="InterPro" id="IPR028889">
    <property type="entry name" value="USP"/>
</dbReference>
<keyword evidence="6" id="KW-0378">Hydrolase</keyword>
<dbReference type="GO" id="GO:0004843">
    <property type="term" value="F:cysteine-type deubiquitinase activity"/>
    <property type="evidence" value="ECO:0007669"/>
    <property type="project" value="UniProtKB-EC"/>
</dbReference>
<comment type="similarity">
    <text evidence="2">Belongs to the peptidase C19 family.</text>
</comment>
<reference evidence="9" key="1">
    <citation type="journal article" date="2020" name="Nature">
        <title>Giant virus diversity and host interactions through global metagenomics.</title>
        <authorList>
            <person name="Schulz F."/>
            <person name="Roux S."/>
            <person name="Paez-Espino D."/>
            <person name="Jungbluth S."/>
            <person name="Walsh D.A."/>
            <person name="Denef V.J."/>
            <person name="McMahon K.D."/>
            <person name="Konstantinidis K.T."/>
            <person name="Eloe-Fadrosh E.A."/>
            <person name="Kyrpides N.C."/>
            <person name="Woyke T."/>
        </authorList>
    </citation>
    <scope>NUCLEOTIDE SEQUENCE</scope>
    <source>
        <strain evidence="9">GVMAG-M-3300025860-20</strain>
    </source>
</reference>
<keyword evidence="4" id="KW-0645">Protease</keyword>
<evidence type="ECO:0000256" key="3">
    <source>
        <dbReference type="ARBA" id="ARBA00012759"/>
    </source>
</evidence>
<comment type="catalytic activity">
    <reaction evidence="1">
        <text>Thiol-dependent hydrolysis of ester, thioester, amide, peptide and isopeptide bonds formed by the C-terminal Gly of ubiquitin (a 76-residue protein attached to proteins as an intracellular targeting signal).</text>
        <dbReference type="EC" id="3.4.19.12"/>
    </reaction>
</comment>
<dbReference type="PANTHER" id="PTHR21646:SF24">
    <property type="entry name" value="UBIQUITIN CARBOXYL-TERMINAL HYDROLASE"/>
    <property type="match status" value="1"/>
</dbReference>
<dbReference type="InterPro" id="IPR050185">
    <property type="entry name" value="Ub_carboxyl-term_hydrolase"/>
</dbReference>
<dbReference type="PANTHER" id="PTHR21646">
    <property type="entry name" value="UBIQUITIN CARBOXYL-TERMINAL HYDROLASE"/>
    <property type="match status" value="1"/>
</dbReference>
<evidence type="ECO:0000256" key="6">
    <source>
        <dbReference type="ARBA" id="ARBA00022801"/>
    </source>
</evidence>
<keyword evidence="7" id="KW-0788">Thiol protease</keyword>
<dbReference type="SUPFAM" id="SSF54001">
    <property type="entry name" value="Cysteine proteinases"/>
    <property type="match status" value="1"/>
</dbReference>
<dbReference type="PROSITE" id="PS50235">
    <property type="entry name" value="USP_3"/>
    <property type="match status" value="1"/>
</dbReference>
<dbReference type="InterPro" id="IPR038765">
    <property type="entry name" value="Papain-like_cys_pep_sf"/>
</dbReference>
<evidence type="ECO:0000313" key="9">
    <source>
        <dbReference type="EMBL" id="QHU00820.1"/>
    </source>
</evidence>
<dbReference type="GO" id="GO:0006508">
    <property type="term" value="P:proteolysis"/>
    <property type="evidence" value="ECO:0007669"/>
    <property type="project" value="UniProtKB-KW"/>
</dbReference>
<evidence type="ECO:0000256" key="7">
    <source>
        <dbReference type="ARBA" id="ARBA00022807"/>
    </source>
</evidence>
<evidence type="ECO:0000256" key="2">
    <source>
        <dbReference type="ARBA" id="ARBA00009085"/>
    </source>
</evidence>
<feature type="domain" description="USP" evidence="8">
    <location>
        <begin position="5"/>
        <end position="346"/>
    </location>
</feature>
<dbReference type="Pfam" id="PF00443">
    <property type="entry name" value="UCH"/>
    <property type="match status" value="1"/>
</dbReference>
<dbReference type="CDD" id="cd02257">
    <property type="entry name" value="Peptidase_C19"/>
    <property type="match status" value="1"/>
</dbReference>
<dbReference type="EMBL" id="MN740329">
    <property type="protein sequence ID" value="QHU00820.1"/>
    <property type="molecule type" value="Genomic_DNA"/>
</dbReference>
<dbReference type="InterPro" id="IPR001394">
    <property type="entry name" value="Peptidase_C19_UCH"/>
</dbReference>
<proteinExistence type="inferred from homology"/>